<dbReference type="AlphaFoldDB" id="A0AAN8G199"/>
<keyword evidence="3" id="KW-1185">Reference proteome</keyword>
<sequence length="133" mass="14841">SQSQSKEKAKKMSGVDENELRSFNRTGPLIMQARVTGEIKHALQDSPSKSLREPVTFHPSMNEIAIIGTDVDRIVGKRSSEDMEDRAKATKKKVRISKKSMKAVAPDVCVTQPSPPESFSKKWFPLVTVIILF</sequence>
<feature type="non-terminal residue" evidence="2">
    <location>
        <position position="1"/>
    </location>
</feature>
<proteinExistence type="predicted"/>
<protein>
    <submittedName>
        <fullName evidence="2">Uncharacterized protein</fullName>
    </submittedName>
</protein>
<evidence type="ECO:0000313" key="2">
    <source>
        <dbReference type="EMBL" id="KAK5986544.1"/>
    </source>
</evidence>
<name>A0AAN8G199_TRICO</name>
<reference evidence="2 3" key="1">
    <citation type="submission" date="2019-10" db="EMBL/GenBank/DDBJ databases">
        <title>Assembly and Annotation for the nematode Trichostrongylus colubriformis.</title>
        <authorList>
            <person name="Martin J."/>
        </authorList>
    </citation>
    <scope>NUCLEOTIDE SEQUENCE [LARGE SCALE GENOMIC DNA]</scope>
    <source>
        <strain evidence="2">G859</strain>
        <tissue evidence="2">Whole worm</tissue>
    </source>
</reference>
<organism evidence="2 3">
    <name type="scientific">Trichostrongylus colubriformis</name>
    <name type="common">Black scour worm</name>
    <dbReference type="NCBI Taxonomy" id="6319"/>
    <lineage>
        <taxon>Eukaryota</taxon>
        <taxon>Metazoa</taxon>
        <taxon>Ecdysozoa</taxon>
        <taxon>Nematoda</taxon>
        <taxon>Chromadorea</taxon>
        <taxon>Rhabditida</taxon>
        <taxon>Rhabditina</taxon>
        <taxon>Rhabditomorpha</taxon>
        <taxon>Strongyloidea</taxon>
        <taxon>Trichostrongylidae</taxon>
        <taxon>Trichostrongylus</taxon>
    </lineage>
</organism>
<accession>A0AAN8G199</accession>
<evidence type="ECO:0000256" key="1">
    <source>
        <dbReference type="SAM" id="MobiDB-lite"/>
    </source>
</evidence>
<dbReference type="EMBL" id="WIXE01000484">
    <property type="protein sequence ID" value="KAK5986544.1"/>
    <property type="molecule type" value="Genomic_DNA"/>
</dbReference>
<comment type="caution">
    <text evidence="2">The sequence shown here is derived from an EMBL/GenBank/DDBJ whole genome shotgun (WGS) entry which is preliminary data.</text>
</comment>
<evidence type="ECO:0000313" key="3">
    <source>
        <dbReference type="Proteomes" id="UP001331761"/>
    </source>
</evidence>
<dbReference type="Proteomes" id="UP001331761">
    <property type="component" value="Unassembled WGS sequence"/>
</dbReference>
<feature type="region of interest" description="Disordered" evidence="1">
    <location>
        <begin position="1"/>
        <end position="27"/>
    </location>
</feature>
<gene>
    <name evidence="2" type="ORF">GCK32_015136</name>
</gene>